<evidence type="ECO:0000313" key="1">
    <source>
        <dbReference type="EMBL" id="BCX29460.1"/>
    </source>
</evidence>
<accession>A0ABN6GKM7</accession>
<name>A0ABN6GKM7_LATCU</name>
<reference evidence="1 2" key="1">
    <citation type="submission" date="2021-05" db="EMBL/GenBank/DDBJ databases">
        <title>Complete Genome Sequence of Latilactobacillus sp. Strain WDN19, a High D-Aspartate-producing Lactic Acid Bacterium Isolated from a Japanese Pickle.</title>
        <authorList>
            <person name="Kajitani K."/>
            <person name="Takahashi S."/>
        </authorList>
    </citation>
    <scope>NUCLEOTIDE SEQUENCE [LARGE SCALE GENOMIC DNA]</scope>
    <source>
        <strain evidence="1 2">WDN19</strain>
    </source>
</reference>
<dbReference type="RefSeq" id="WP_069468125.1">
    <property type="nucleotide sequence ID" value="NZ_AP024685.1"/>
</dbReference>
<proteinExistence type="predicted"/>
<dbReference type="EMBL" id="AP024685">
    <property type="protein sequence ID" value="BCX29460.1"/>
    <property type="molecule type" value="Genomic_DNA"/>
</dbReference>
<dbReference type="Proteomes" id="UP000825100">
    <property type="component" value="Chromosome"/>
</dbReference>
<organism evidence="1 2">
    <name type="scientific">Latilactobacillus curvatus</name>
    <name type="common">Lactobacillus curvatus</name>
    <dbReference type="NCBI Taxonomy" id="28038"/>
    <lineage>
        <taxon>Bacteria</taxon>
        <taxon>Bacillati</taxon>
        <taxon>Bacillota</taxon>
        <taxon>Bacilli</taxon>
        <taxon>Lactobacillales</taxon>
        <taxon>Lactobacillaceae</taxon>
        <taxon>Latilactobacillus</taxon>
    </lineage>
</organism>
<protein>
    <submittedName>
        <fullName evidence="1">Uncharacterized protein</fullName>
    </submittedName>
</protein>
<evidence type="ECO:0000313" key="2">
    <source>
        <dbReference type="Proteomes" id="UP000825100"/>
    </source>
</evidence>
<gene>
    <name evidence="1" type="ORF">LTWDN19_00270</name>
</gene>
<keyword evidence="2" id="KW-1185">Reference proteome</keyword>
<sequence>MVKLFFNDGSKIALQQNDTLSAFGSTNGSRHKLTIKDCATADIVAKISHFVKDTPAFILENSPSETYHSSNLIMIIKDCRWVVFFIL</sequence>